<dbReference type="AlphaFoldDB" id="A0A6M4AX24"/>
<gene>
    <name evidence="2" type="ORF">GV829_10990</name>
</gene>
<dbReference type="Proteomes" id="UP000503018">
    <property type="component" value="Chromosome"/>
</dbReference>
<feature type="transmembrane region" description="Helical" evidence="1">
    <location>
        <begin position="36"/>
        <end position="53"/>
    </location>
</feature>
<protein>
    <submittedName>
        <fullName evidence="2">Uncharacterized protein</fullName>
    </submittedName>
</protein>
<sequence>MILREVLILLVVLAGFASAVAAYLLAFHGEVSFKEVGSTSFAGLIGVYVGRWLQKGLARG</sequence>
<dbReference type="KEGG" id="slan:GV829_10990"/>
<keyword evidence="1" id="KW-0812">Transmembrane</keyword>
<evidence type="ECO:0000313" key="3">
    <source>
        <dbReference type="Proteomes" id="UP000503018"/>
    </source>
</evidence>
<dbReference type="RefSeq" id="WP_169946633.1">
    <property type="nucleotide sequence ID" value="NZ_CP053015.1"/>
</dbReference>
<name>A0A6M4AX24_9SPHN</name>
<keyword evidence="1" id="KW-1133">Transmembrane helix</keyword>
<keyword evidence="3" id="KW-1185">Reference proteome</keyword>
<evidence type="ECO:0000256" key="1">
    <source>
        <dbReference type="SAM" id="Phobius"/>
    </source>
</evidence>
<organism evidence="2 3">
    <name type="scientific">Sphingomonas lacunae</name>
    <dbReference type="NCBI Taxonomy" id="2698828"/>
    <lineage>
        <taxon>Bacteria</taxon>
        <taxon>Pseudomonadati</taxon>
        <taxon>Pseudomonadota</taxon>
        <taxon>Alphaproteobacteria</taxon>
        <taxon>Sphingomonadales</taxon>
        <taxon>Sphingomonadaceae</taxon>
        <taxon>Sphingomonas</taxon>
    </lineage>
</organism>
<proteinExistence type="predicted"/>
<evidence type="ECO:0000313" key="2">
    <source>
        <dbReference type="EMBL" id="QJQ32902.1"/>
    </source>
</evidence>
<keyword evidence="1" id="KW-0472">Membrane</keyword>
<dbReference type="EMBL" id="CP053015">
    <property type="protein sequence ID" value="QJQ32902.1"/>
    <property type="molecule type" value="Genomic_DNA"/>
</dbReference>
<reference evidence="2 3" key="1">
    <citation type="submission" date="2020-01" db="EMBL/GenBank/DDBJ databases">
        <title>Sphingomonas sp. strain CSW-10.</title>
        <authorList>
            <person name="Chen W.-M."/>
        </authorList>
    </citation>
    <scope>NUCLEOTIDE SEQUENCE [LARGE SCALE GENOMIC DNA]</scope>
    <source>
        <strain evidence="2 3">CSW-10</strain>
    </source>
</reference>
<accession>A0A6M4AX24</accession>